<keyword evidence="2 7" id="KW-0813">Transport</keyword>
<evidence type="ECO:0000256" key="2">
    <source>
        <dbReference type="ARBA" id="ARBA00022448"/>
    </source>
</evidence>
<feature type="transmembrane region" description="Helical" evidence="7">
    <location>
        <begin position="231"/>
        <end position="251"/>
    </location>
</feature>
<evidence type="ECO:0000313" key="9">
    <source>
        <dbReference type="EMBL" id="ATZ17627.1"/>
    </source>
</evidence>
<accession>A0A2K8NV26</accession>
<evidence type="ECO:0000256" key="4">
    <source>
        <dbReference type="ARBA" id="ARBA00022692"/>
    </source>
</evidence>
<evidence type="ECO:0000313" key="10">
    <source>
        <dbReference type="Proteomes" id="UP000231896"/>
    </source>
</evidence>
<comment type="subcellular location">
    <subcellularLocation>
        <location evidence="1 7">Cell membrane</location>
        <topology evidence="1 7">Multi-pass membrane protein</topology>
    </subcellularLocation>
</comment>
<dbReference type="InterPro" id="IPR035906">
    <property type="entry name" value="MetI-like_sf"/>
</dbReference>
<dbReference type="Gene3D" id="1.10.3720.10">
    <property type="entry name" value="MetI-like"/>
    <property type="match status" value="1"/>
</dbReference>
<evidence type="ECO:0000256" key="6">
    <source>
        <dbReference type="ARBA" id="ARBA00023136"/>
    </source>
</evidence>
<dbReference type="AlphaFoldDB" id="A0A2K8NV26"/>
<dbReference type="OrthoDB" id="9787837at2"/>
<evidence type="ECO:0000256" key="3">
    <source>
        <dbReference type="ARBA" id="ARBA00022475"/>
    </source>
</evidence>
<dbReference type="GO" id="GO:0055085">
    <property type="term" value="P:transmembrane transport"/>
    <property type="evidence" value="ECO:0007669"/>
    <property type="project" value="InterPro"/>
</dbReference>
<dbReference type="KEGG" id="eml:EMELA_v1c00350"/>
<dbReference type="PANTHER" id="PTHR43744:SF12">
    <property type="entry name" value="ABC TRANSPORTER PERMEASE PROTEIN MG189-RELATED"/>
    <property type="match status" value="1"/>
</dbReference>
<keyword evidence="4 7" id="KW-0812">Transmembrane</keyword>
<keyword evidence="10" id="KW-1185">Reference proteome</keyword>
<dbReference type="CDD" id="cd06261">
    <property type="entry name" value="TM_PBP2"/>
    <property type="match status" value="1"/>
</dbReference>
<dbReference type="RefSeq" id="WP_028123936.1">
    <property type="nucleotide sequence ID" value="NZ_CP024964.1"/>
</dbReference>
<dbReference type="PROSITE" id="PS50928">
    <property type="entry name" value="ABC_TM1"/>
    <property type="match status" value="1"/>
</dbReference>
<comment type="similarity">
    <text evidence="7">Belongs to the binding-protein-dependent transport system permease family.</text>
</comment>
<feature type="transmembrane region" description="Helical" evidence="7">
    <location>
        <begin position="340"/>
        <end position="361"/>
    </location>
</feature>
<feature type="transmembrane region" description="Helical" evidence="7">
    <location>
        <begin position="197"/>
        <end position="219"/>
    </location>
</feature>
<dbReference type="Proteomes" id="UP000231896">
    <property type="component" value="Chromosome"/>
</dbReference>
<dbReference type="InterPro" id="IPR000515">
    <property type="entry name" value="MetI-like"/>
</dbReference>
<name>A0A2K8NV26_9MOLU</name>
<feature type="transmembrane region" description="Helical" evidence="7">
    <location>
        <begin position="272"/>
        <end position="294"/>
    </location>
</feature>
<feature type="domain" description="ABC transmembrane type-1" evidence="8">
    <location>
        <begin position="162"/>
        <end position="361"/>
    </location>
</feature>
<evidence type="ECO:0000259" key="8">
    <source>
        <dbReference type="PROSITE" id="PS50928"/>
    </source>
</evidence>
<keyword evidence="3" id="KW-1003">Cell membrane</keyword>
<keyword evidence="5 7" id="KW-1133">Transmembrane helix</keyword>
<evidence type="ECO:0000256" key="7">
    <source>
        <dbReference type="RuleBase" id="RU363032"/>
    </source>
</evidence>
<evidence type="ECO:0000256" key="1">
    <source>
        <dbReference type="ARBA" id="ARBA00004651"/>
    </source>
</evidence>
<evidence type="ECO:0000256" key="5">
    <source>
        <dbReference type="ARBA" id="ARBA00022989"/>
    </source>
</evidence>
<feature type="transmembrane region" description="Helical" evidence="7">
    <location>
        <begin position="161"/>
        <end position="185"/>
    </location>
</feature>
<gene>
    <name evidence="9" type="primary">ugpE</name>
    <name evidence="9" type="ORF">EMELA_v1c00350</name>
</gene>
<organism evidence="9 10">
    <name type="scientific">Mesoplasma melaleucae</name>
    <dbReference type="NCBI Taxonomy" id="81459"/>
    <lineage>
        <taxon>Bacteria</taxon>
        <taxon>Bacillati</taxon>
        <taxon>Mycoplasmatota</taxon>
        <taxon>Mollicutes</taxon>
        <taxon>Entomoplasmatales</taxon>
        <taxon>Entomoplasmataceae</taxon>
        <taxon>Mesoplasma</taxon>
    </lineage>
</organism>
<keyword evidence="6 7" id="KW-0472">Membrane</keyword>
<dbReference type="EMBL" id="CP024964">
    <property type="protein sequence ID" value="ATZ17627.1"/>
    <property type="molecule type" value="Genomic_DNA"/>
</dbReference>
<dbReference type="Pfam" id="PF00528">
    <property type="entry name" value="BPD_transp_1"/>
    <property type="match status" value="1"/>
</dbReference>
<reference evidence="9 10" key="1">
    <citation type="submission" date="2017-11" db="EMBL/GenBank/DDBJ databases">
        <title>Genome sequence of Entomoplasma melaleucae M1 (ATCC 49191).</title>
        <authorList>
            <person name="Lo W.-S."/>
            <person name="Gasparich G.E."/>
            <person name="Kuo C.-H."/>
        </authorList>
    </citation>
    <scope>NUCLEOTIDE SEQUENCE [LARGE SCALE GENOMIC DNA]</scope>
    <source>
        <strain evidence="9 10">M1</strain>
    </source>
</reference>
<feature type="transmembrane region" description="Helical" evidence="7">
    <location>
        <begin position="91"/>
        <end position="112"/>
    </location>
</feature>
<proteinExistence type="inferred from homology"/>
<dbReference type="GO" id="GO:0005886">
    <property type="term" value="C:plasma membrane"/>
    <property type="evidence" value="ECO:0007669"/>
    <property type="project" value="UniProtKB-SubCell"/>
</dbReference>
<dbReference type="STRING" id="1408435.GCA_000685885_00174"/>
<dbReference type="SUPFAM" id="SSF161098">
    <property type="entry name" value="MetI-like"/>
    <property type="match status" value="1"/>
</dbReference>
<protein>
    <submittedName>
        <fullName evidence="9">sn-glycerol-3-phosphate ABC transporter permease</fullName>
    </submittedName>
</protein>
<sequence>MRKDINKYKERYDGDILKKEEFIYEHNEKAIYERNFFKKVSSNMKFNITLKMINIKFQLRNRIYLNHVKKTAKKTLTLSSDSLLKKAASKFLNAIVLLIVGIIILCPFYWMIITSFKTYPEVAPGIDQTIWPKVWSLQAYKDTLKVVKNMADLNDLNISRFFINSVVVALLSTLLQLFVSLLGGFAIYNWKTRFNSVFLIIIFSIMMVPGEALLMGRFVLISRMGWANTGLALIVPFIGNVFTIYLVANAFSALGSDLRKASKIDGLSNFQYFFKIATPAISATLVTAFITGLITSWNSILWPITIIDQNGTWTTIPMLLYKFLNITGQEVGNNAPNDPINVKMAACLICILPMIVLFVVFNRPIINGLTKRNSGGNKG</sequence>
<dbReference type="PANTHER" id="PTHR43744">
    <property type="entry name" value="ABC TRANSPORTER PERMEASE PROTEIN MG189-RELATED-RELATED"/>
    <property type="match status" value="1"/>
</dbReference>